<dbReference type="InterPro" id="IPR002194">
    <property type="entry name" value="Chaperonin_TCP-1_CS"/>
</dbReference>
<sequence length="546" mass="60816">MQGGKFITDEFGLSFEINSDTNEIRGVNCVEVNYKAIEKISDIIESSLGPNGRDKIIVDQDERITVTNDGRTILENFISAENVTSPALVLAKELSESQDNEIGDGTTSLVLIAKELLKNSLDLMKVKIHPVRIAEGNVKALNYVLEYMKTELCESIEKEKLRNACLEAAKTSLNSKVAGYFEGLPEICVNALFNICGERDGSIDLEKINIKLIKGGLMNQTELVNGVVIEKEMVISKKMMEQFTVNKECKIALLACPFEPPKLKNTGNIIISNCEEYMNLSSYEKDTFLEMIRLVKESGADLVLCQWGFDDEATSMLLENDLPAVRWVPGHELGYLGSLLNGKIVSRFEDLSSDSLGVCNVRLSEVGTDNTKFIYFTNKEVNNTTSTIIVRCANKFVGAEIERSITDALCAARNVMVESKIIYGGGSTELSIYCAINNFKRDKNHILNLLEPVDCSCFKMFAESLLVIPEVLAKNSGHPTDYVEKIIDAIVTNNLKNLGIDCFEGNEYVEMDKMRVFESFKSKASQYKMAVDFVNSILKINEAIRK</sequence>
<comment type="caution">
    <text evidence="8">The sequence shown here is derived from an EMBL/GenBank/DDBJ whole genome shotgun (WGS) entry which is preliminary data.</text>
</comment>
<dbReference type="Proteomes" id="UP000192501">
    <property type="component" value="Unassembled WGS sequence"/>
</dbReference>
<evidence type="ECO:0000256" key="1">
    <source>
        <dbReference type="ARBA" id="ARBA00002912"/>
    </source>
</evidence>
<dbReference type="GO" id="GO:0140662">
    <property type="term" value="F:ATP-dependent protein folding chaperone"/>
    <property type="evidence" value="ECO:0007669"/>
    <property type="project" value="InterPro"/>
</dbReference>
<dbReference type="PROSITE" id="PS00995">
    <property type="entry name" value="TCP1_3"/>
    <property type="match status" value="1"/>
</dbReference>
<dbReference type="InterPro" id="IPR017998">
    <property type="entry name" value="Chaperone_TCP-1"/>
</dbReference>
<name>A0A1X0QL91_9MICR</name>
<dbReference type="InterPro" id="IPR027409">
    <property type="entry name" value="GroEL-like_apical_dom_sf"/>
</dbReference>
<comment type="function">
    <text evidence="1">Molecular chaperone; assists the folding of proteins upon ATP hydrolysis.</text>
</comment>
<dbReference type="PANTHER" id="PTHR11353">
    <property type="entry name" value="CHAPERONIN"/>
    <property type="match status" value="1"/>
</dbReference>
<dbReference type="InterPro" id="IPR027410">
    <property type="entry name" value="TCP-1-like_intermed_sf"/>
</dbReference>
<dbReference type="GO" id="GO:0016887">
    <property type="term" value="F:ATP hydrolysis activity"/>
    <property type="evidence" value="ECO:0007669"/>
    <property type="project" value="InterPro"/>
</dbReference>
<comment type="subunit">
    <text evidence="3">Component of the T-complex protein 1 (TCP1) complex.</text>
</comment>
<dbReference type="Gene3D" id="1.10.560.10">
    <property type="entry name" value="GroEL-like equatorial domain"/>
    <property type="match status" value="1"/>
</dbReference>
<dbReference type="VEuPathDB" id="MicrosporidiaDB:HERIO_1500"/>
<dbReference type="Pfam" id="PF00118">
    <property type="entry name" value="Cpn60_TCP1"/>
    <property type="match status" value="1"/>
</dbReference>
<dbReference type="Gene3D" id="3.30.260.10">
    <property type="entry name" value="TCP-1-like chaperonin intermediate domain"/>
    <property type="match status" value="1"/>
</dbReference>
<evidence type="ECO:0000313" key="8">
    <source>
        <dbReference type="EMBL" id="ORE00529.1"/>
    </source>
</evidence>
<keyword evidence="5 7" id="KW-0067">ATP-binding</keyword>
<proteinExistence type="inferred from homology"/>
<evidence type="ECO:0000313" key="9">
    <source>
        <dbReference type="Proteomes" id="UP000192501"/>
    </source>
</evidence>
<dbReference type="PRINTS" id="PR00304">
    <property type="entry name" value="TCOMPLEXTCP1"/>
</dbReference>
<protein>
    <submittedName>
        <fullName evidence="8">TCPE</fullName>
    </submittedName>
</protein>
<dbReference type="PROSITE" id="PS00750">
    <property type="entry name" value="TCP1_1"/>
    <property type="match status" value="1"/>
</dbReference>
<dbReference type="GO" id="GO:0051082">
    <property type="term" value="F:unfolded protein binding"/>
    <property type="evidence" value="ECO:0007669"/>
    <property type="project" value="InterPro"/>
</dbReference>
<evidence type="ECO:0000256" key="2">
    <source>
        <dbReference type="ARBA" id="ARBA00008020"/>
    </source>
</evidence>
<dbReference type="VEuPathDB" id="MicrosporidiaDB:A0H76_241"/>
<organism evidence="8 9">
    <name type="scientific">Hepatospora eriocheir</name>
    <dbReference type="NCBI Taxonomy" id="1081669"/>
    <lineage>
        <taxon>Eukaryota</taxon>
        <taxon>Fungi</taxon>
        <taxon>Fungi incertae sedis</taxon>
        <taxon>Microsporidia</taxon>
        <taxon>Hepatosporidae</taxon>
        <taxon>Hepatospora</taxon>
    </lineage>
</organism>
<dbReference type="EMBL" id="LTAI01000012">
    <property type="protein sequence ID" value="ORE00529.1"/>
    <property type="molecule type" value="Genomic_DNA"/>
</dbReference>
<keyword evidence="6 7" id="KW-0143">Chaperone</keyword>
<dbReference type="GO" id="GO:0005524">
    <property type="term" value="F:ATP binding"/>
    <property type="evidence" value="ECO:0007669"/>
    <property type="project" value="UniProtKB-KW"/>
</dbReference>
<dbReference type="SUPFAM" id="SSF52029">
    <property type="entry name" value="GroEL apical domain-like"/>
    <property type="match status" value="1"/>
</dbReference>
<reference evidence="8 9" key="1">
    <citation type="journal article" date="2017" name="Environ. Microbiol.">
        <title>Decay of the glycolytic pathway and adaptation to intranuclear parasitism within Enterocytozoonidae microsporidia.</title>
        <authorList>
            <person name="Wiredu Boakye D."/>
            <person name="Jaroenlak P."/>
            <person name="Prachumwat A."/>
            <person name="Williams T.A."/>
            <person name="Bateman K.S."/>
            <person name="Itsathitphaisarn O."/>
            <person name="Sritunyalucksana K."/>
            <person name="Paszkiewicz K.H."/>
            <person name="Moore K.A."/>
            <person name="Stentiford G.D."/>
            <person name="Williams B.A."/>
        </authorList>
    </citation>
    <scope>NUCLEOTIDE SEQUENCE [LARGE SCALE GENOMIC DNA]</scope>
    <source>
        <strain evidence="9">canceri</strain>
    </source>
</reference>
<evidence type="ECO:0000256" key="3">
    <source>
        <dbReference type="ARBA" id="ARBA00011381"/>
    </source>
</evidence>
<comment type="similarity">
    <text evidence="2 7">Belongs to the TCP-1 chaperonin family.</text>
</comment>
<dbReference type="SUPFAM" id="SSF54849">
    <property type="entry name" value="GroEL-intermediate domain like"/>
    <property type="match status" value="1"/>
</dbReference>
<evidence type="ECO:0000256" key="7">
    <source>
        <dbReference type="RuleBase" id="RU004187"/>
    </source>
</evidence>
<dbReference type="InterPro" id="IPR027413">
    <property type="entry name" value="GROEL-like_equatorial_sf"/>
</dbReference>
<gene>
    <name evidence="8" type="primary">TCPE</name>
    <name evidence="8" type="ORF">A0H76_241</name>
</gene>
<dbReference type="InterPro" id="IPR002423">
    <property type="entry name" value="Cpn60/GroEL/TCP-1"/>
</dbReference>
<evidence type="ECO:0000256" key="4">
    <source>
        <dbReference type="ARBA" id="ARBA00022741"/>
    </source>
</evidence>
<dbReference type="Gene3D" id="3.50.7.10">
    <property type="entry name" value="GroEL"/>
    <property type="match status" value="1"/>
</dbReference>
<evidence type="ECO:0000256" key="6">
    <source>
        <dbReference type="ARBA" id="ARBA00023186"/>
    </source>
</evidence>
<dbReference type="GO" id="GO:0005832">
    <property type="term" value="C:chaperonin-containing T-complex"/>
    <property type="evidence" value="ECO:0007669"/>
    <property type="project" value="UniProtKB-ARBA"/>
</dbReference>
<keyword evidence="4 7" id="KW-0547">Nucleotide-binding</keyword>
<accession>A0A1X0QL91</accession>
<dbReference type="AlphaFoldDB" id="A0A1X0QL91"/>
<dbReference type="SUPFAM" id="SSF48592">
    <property type="entry name" value="GroEL equatorial domain-like"/>
    <property type="match status" value="1"/>
</dbReference>
<evidence type="ECO:0000256" key="5">
    <source>
        <dbReference type="ARBA" id="ARBA00022840"/>
    </source>
</evidence>